<keyword evidence="1" id="KW-0732">Signal</keyword>
<evidence type="ECO:0000313" key="3">
    <source>
        <dbReference type="Proteomes" id="UP000190150"/>
    </source>
</evidence>
<evidence type="ECO:0000313" key="2">
    <source>
        <dbReference type="EMBL" id="SKB92987.1"/>
    </source>
</evidence>
<proteinExistence type="predicted"/>
<dbReference type="Pfam" id="PF12836">
    <property type="entry name" value="HHH_3"/>
    <property type="match status" value="1"/>
</dbReference>
<name>A0A1T5FA40_9SPHI</name>
<dbReference type="OrthoDB" id="9766750at2"/>
<dbReference type="Gene3D" id="1.10.150.280">
    <property type="entry name" value="AF1531-like domain"/>
    <property type="match status" value="1"/>
</dbReference>
<sequence length="682" mass="79826">MAFRSLITMFFLTLGPCLSFAQEEERIDELLLEQIQEELGEHVDISEISEKLHYYLKNPLDLNTASESELGDLFFLSPQHIQNLIDHRTSSGPFLNILELQAIKDFDAQLIERIVPFVQIAPINPLKGFKFRTMMDKDESMLMIRYGRNLEPAIGYQIQGSDRSRYLGDPNRYALRYRWNYDNQIRVAINMEKDAGEPFFKGKQRYGFDFYSGHIEIRALNKYVKRVVLGDYALQFGQGLVTWNGLSFGKGAWIGSVARQGQGLVPYSSMNENNFQRGLAASIDVGNVEWTPFVAYNKLSGKVEEFEGDRIISSINMSGLHRTESEQSSRKAVGQVVYGSNFRYRHRRLKIGITYMGGTYDGLKLRGVDLRQKFDFEGKSLHGVGGHYNYSFRNYYFFGETAYSFGGGWATNNGVIASVHSKLSLFANYRNYQRDYHTIYGQSLGEGSQLANERGVYTGAVYHPSRKVEWVNYIDLFQFPWLRYRVDAPSSGVDFLSQFTYTWYKIGKLTFRYRYRLKQENTVIADRNTNLLADVNRHQFRVDFQYKLSDTWRIRTRGEIMRFEKESTSRSKGFLCYQDAFWQIRKPQLQFNMRLAYFDTDDYDSRIYAYENDVLYASGFPMYYDRGIRSYLNIRYKIKRNLDIWTRYALTYYFQRKEVGSGLDLIEGAKKTDLKVQLRWQW</sequence>
<dbReference type="AlphaFoldDB" id="A0A1T5FA40"/>
<dbReference type="InterPro" id="IPR010994">
    <property type="entry name" value="RuvA_2-like"/>
</dbReference>
<dbReference type="STRING" id="1513896.SAMN05660841_03102"/>
<dbReference type="SUPFAM" id="SSF47781">
    <property type="entry name" value="RuvA domain 2-like"/>
    <property type="match status" value="1"/>
</dbReference>
<protein>
    <submittedName>
        <fullName evidence="2">Helix-hairpin-helix motif-containing protein</fullName>
    </submittedName>
</protein>
<organism evidence="2 3">
    <name type="scientific">Sphingobacterium nematocida</name>
    <dbReference type="NCBI Taxonomy" id="1513896"/>
    <lineage>
        <taxon>Bacteria</taxon>
        <taxon>Pseudomonadati</taxon>
        <taxon>Bacteroidota</taxon>
        <taxon>Sphingobacteriia</taxon>
        <taxon>Sphingobacteriales</taxon>
        <taxon>Sphingobacteriaceae</taxon>
        <taxon>Sphingobacterium</taxon>
    </lineage>
</organism>
<feature type="signal peptide" evidence="1">
    <location>
        <begin position="1"/>
        <end position="21"/>
    </location>
</feature>
<dbReference type="Proteomes" id="UP000190150">
    <property type="component" value="Unassembled WGS sequence"/>
</dbReference>
<dbReference type="EMBL" id="FUZF01000015">
    <property type="protein sequence ID" value="SKB92987.1"/>
    <property type="molecule type" value="Genomic_DNA"/>
</dbReference>
<keyword evidence="3" id="KW-1185">Reference proteome</keyword>
<dbReference type="RefSeq" id="WP_079644377.1">
    <property type="nucleotide sequence ID" value="NZ_FUZF01000015.1"/>
</dbReference>
<reference evidence="3" key="1">
    <citation type="submission" date="2017-02" db="EMBL/GenBank/DDBJ databases">
        <authorList>
            <person name="Varghese N."/>
            <person name="Submissions S."/>
        </authorList>
    </citation>
    <scope>NUCLEOTIDE SEQUENCE [LARGE SCALE GENOMIC DNA]</scope>
    <source>
        <strain evidence="3">DSM 24091</strain>
    </source>
</reference>
<accession>A0A1T5FA40</accession>
<evidence type="ECO:0000256" key="1">
    <source>
        <dbReference type="SAM" id="SignalP"/>
    </source>
</evidence>
<feature type="chain" id="PRO_5012459504" evidence="1">
    <location>
        <begin position="22"/>
        <end position="682"/>
    </location>
</feature>
<gene>
    <name evidence="2" type="ORF">SAMN05660841_03102</name>
</gene>